<accession>A0A1I7JTA3</accession>
<feature type="compositionally biased region" description="Basic and acidic residues" evidence="2">
    <location>
        <begin position="220"/>
        <end position="241"/>
    </location>
</feature>
<dbReference type="PANTHER" id="PTHR13748:SF46">
    <property type="entry name" value="ZINC CHAPERONE YEIR"/>
    <property type="match status" value="1"/>
</dbReference>
<evidence type="ECO:0000256" key="1">
    <source>
        <dbReference type="ARBA" id="ARBA00045658"/>
    </source>
</evidence>
<dbReference type="GO" id="GO:0005737">
    <property type="term" value="C:cytoplasm"/>
    <property type="evidence" value="ECO:0007669"/>
    <property type="project" value="TreeGrafter"/>
</dbReference>
<reference evidence="5" key="1">
    <citation type="submission" date="2016-10" db="EMBL/GenBank/DDBJ databases">
        <authorList>
            <person name="Varghese N."/>
            <person name="Submissions S."/>
        </authorList>
    </citation>
    <scope>NUCLEOTIDE SEQUENCE [LARGE SCALE GENOMIC DNA]</scope>
    <source>
        <strain evidence="5">CGMCC 1.6981</strain>
    </source>
</reference>
<comment type="function">
    <text evidence="1">Zinc chaperone that directly transfers zinc cofactor to target proteins, thereby activating them. Zinc is transferred from the CXCC motif in the GTPase domain to the zinc binding site in target proteins in a process requiring GTP hydrolysis.</text>
</comment>
<dbReference type="STRING" id="463301.SAMN04487955_11232"/>
<dbReference type="InterPro" id="IPR003495">
    <property type="entry name" value="CobW/HypB/UreG_nucleotide-bd"/>
</dbReference>
<dbReference type="InterPro" id="IPR011629">
    <property type="entry name" value="CobW-like_C"/>
</dbReference>
<dbReference type="InterPro" id="IPR027417">
    <property type="entry name" value="P-loop_NTPase"/>
</dbReference>
<dbReference type="CDD" id="cd03112">
    <property type="entry name" value="CobW-like"/>
    <property type="match status" value="1"/>
</dbReference>
<dbReference type="Proteomes" id="UP000198693">
    <property type="component" value="Unassembled WGS sequence"/>
</dbReference>
<gene>
    <name evidence="4" type="ORF">SAMN04487955_11232</name>
</gene>
<dbReference type="RefSeq" id="WP_089796887.1">
    <property type="nucleotide sequence ID" value="NZ_FPBP01000012.1"/>
</dbReference>
<dbReference type="InterPro" id="IPR051316">
    <property type="entry name" value="Zinc-reg_GTPase_activator"/>
</dbReference>
<dbReference type="Pfam" id="PF02492">
    <property type="entry name" value="cobW"/>
    <property type="match status" value="1"/>
</dbReference>
<evidence type="ECO:0000313" key="4">
    <source>
        <dbReference type="EMBL" id="SFU88367.1"/>
    </source>
</evidence>
<dbReference type="AlphaFoldDB" id="A0A1I7JTA3"/>
<protein>
    <submittedName>
        <fullName evidence="4">GTPase, G3E family</fullName>
    </submittedName>
</protein>
<evidence type="ECO:0000259" key="3">
    <source>
        <dbReference type="SMART" id="SM00833"/>
    </source>
</evidence>
<organism evidence="4 5">
    <name type="scientific">Halomonas korlensis</name>
    <dbReference type="NCBI Taxonomy" id="463301"/>
    <lineage>
        <taxon>Bacteria</taxon>
        <taxon>Pseudomonadati</taxon>
        <taxon>Pseudomonadota</taxon>
        <taxon>Gammaproteobacteria</taxon>
        <taxon>Oceanospirillales</taxon>
        <taxon>Halomonadaceae</taxon>
        <taxon>Halomonas</taxon>
    </lineage>
</organism>
<dbReference type="SUPFAM" id="SSF52540">
    <property type="entry name" value="P-loop containing nucleoside triphosphate hydrolases"/>
    <property type="match status" value="1"/>
</dbReference>
<dbReference type="EMBL" id="FPBP01000012">
    <property type="protein sequence ID" value="SFU88367.1"/>
    <property type="molecule type" value="Genomic_DNA"/>
</dbReference>
<dbReference type="Pfam" id="PF07683">
    <property type="entry name" value="CobW_C"/>
    <property type="match status" value="1"/>
</dbReference>
<feature type="region of interest" description="Disordered" evidence="2">
    <location>
        <begin position="204"/>
        <end position="243"/>
    </location>
</feature>
<dbReference type="OrthoDB" id="9808822at2"/>
<feature type="domain" description="CobW C-terminal" evidence="3">
    <location>
        <begin position="254"/>
        <end position="339"/>
    </location>
</feature>
<dbReference type="SMART" id="SM00833">
    <property type="entry name" value="CobW_C"/>
    <property type="match status" value="1"/>
</dbReference>
<name>A0A1I7JTA3_9GAMM</name>
<dbReference type="Gene3D" id="3.40.50.300">
    <property type="entry name" value="P-loop containing nucleotide triphosphate hydrolases"/>
    <property type="match status" value="1"/>
</dbReference>
<proteinExistence type="predicted"/>
<dbReference type="PANTHER" id="PTHR13748">
    <property type="entry name" value="COBW-RELATED"/>
    <property type="match status" value="1"/>
</dbReference>
<keyword evidence="5" id="KW-1185">Reference proteome</keyword>
<evidence type="ECO:0000313" key="5">
    <source>
        <dbReference type="Proteomes" id="UP000198693"/>
    </source>
</evidence>
<evidence type="ECO:0000256" key="2">
    <source>
        <dbReference type="SAM" id="MobiDB-lite"/>
    </source>
</evidence>
<sequence length="340" mass="37291">MQNSSNPIPVHLITGFLGSGKSTLIRQLIEQKPLDERWAVVINEFGRVGIDQSMFAERDDLIIQGLPGGCLCCQLAFVLQASLVKLVHRYRPDRLIIEPSGVGHPTGLLDVLQGEGFAGVLEVRDVIAALDPRRLEDPRSRDSATFKDQLAVADGVALTMTDLSTPAQIQASLEWAEGLWPPRKWVEQAPHGALAISWLLQGGRHDRPSSDGSSPASPHEYAKAAHGVHEEPAWREPKPGEPELDCGSSLGYASLSWRWHVQDRFDLDRLMAYLGGLPSELRVKGVFHTPDGWKLYNRADAAVTLTSSAWRHDSRLEIIGEPDAMPKAKATQAALQGCKT</sequence>